<evidence type="ECO:0000256" key="4">
    <source>
        <dbReference type="ARBA" id="ARBA00034320"/>
    </source>
</evidence>
<dbReference type="InterPro" id="IPR036627">
    <property type="entry name" value="CobW-likC_sf"/>
</dbReference>
<evidence type="ECO:0000256" key="2">
    <source>
        <dbReference type="ARBA" id="ARBA00022801"/>
    </source>
</evidence>
<feature type="domain" description="CobW C-terminal" evidence="7">
    <location>
        <begin position="286"/>
        <end position="379"/>
    </location>
</feature>
<evidence type="ECO:0000313" key="9">
    <source>
        <dbReference type="Proteomes" id="UP000214610"/>
    </source>
</evidence>
<dbReference type="InterPro" id="IPR051316">
    <property type="entry name" value="Zinc-reg_GTPase_activator"/>
</dbReference>
<accession>A0A227KJ75</accession>
<sequence>MDKMIPVTIITGFLGAGKTTLLNRILKEEHGQKIAVIENEFGEAAIDSDLLVTNEDEEIITMSNGCICCTIRGDLAENLIKLAERRERGEANFDRVIIETTGVADPGPVAQTFFMDEAVSEKYMVDGIITVVDAINGTRTLNESEEAQSQVGFADRLLLSKVDIADKEVVQDLTDRLHHINPRAPIIECNMGNIDINEVLDIHGFNLDAALELDPDFLKEEAPECCEHDHHDHEEGCCCGHHHDHHHNDDHCTCGHHHGEHDEGCSCHDHHDHHAHSTKARYDDEISAFMFHSDKPFDPARLDSYMRSLTGVYGPDMLRYKGVLYMAGTNRKMIFQGVHMLMAADLGKPWGDEKPSSKIVFIGRRLPKKSIIQGLETCLAE</sequence>
<dbReference type="GeneID" id="78362192"/>
<dbReference type="GO" id="GO:0016787">
    <property type="term" value="F:hydrolase activity"/>
    <property type="evidence" value="ECO:0007669"/>
    <property type="project" value="UniProtKB-KW"/>
</dbReference>
<dbReference type="Gene3D" id="3.40.50.300">
    <property type="entry name" value="P-loop containing nucleotide triphosphate hydrolases"/>
    <property type="match status" value="1"/>
</dbReference>
<keyword evidence="1" id="KW-0547">Nucleotide-binding</keyword>
<evidence type="ECO:0000256" key="6">
    <source>
        <dbReference type="ARBA" id="ARBA00049117"/>
    </source>
</evidence>
<dbReference type="CDD" id="cd03112">
    <property type="entry name" value="CobW-like"/>
    <property type="match status" value="1"/>
</dbReference>
<comment type="function">
    <text evidence="5">Zinc chaperone that directly transfers zinc cofactor to target proteins, thereby activating them. Zinc is transferred from the CXCC motif in the GTPase domain to the zinc binding site in target proteins in a process requiring GTP hydrolysis.</text>
</comment>
<dbReference type="EMBL" id="NHMP01000005">
    <property type="protein sequence ID" value="OXE47236.1"/>
    <property type="molecule type" value="Genomic_DNA"/>
</dbReference>
<dbReference type="SMART" id="SM00833">
    <property type="entry name" value="CobW_C"/>
    <property type="match status" value="1"/>
</dbReference>
<dbReference type="AlphaFoldDB" id="A0A227KJ75"/>
<dbReference type="InterPro" id="IPR003495">
    <property type="entry name" value="CobW/HypB/UreG_nucleotide-bd"/>
</dbReference>
<evidence type="ECO:0000313" key="8">
    <source>
        <dbReference type="EMBL" id="OXE47236.1"/>
    </source>
</evidence>
<dbReference type="Pfam" id="PF02492">
    <property type="entry name" value="cobW"/>
    <property type="match status" value="1"/>
</dbReference>
<dbReference type="InterPro" id="IPR011629">
    <property type="entry name" value="CobW-like_C"/>
</dbReference>
<dbReference type="InterPro" id="IPR027417">
    <property type="entry name" value="P-loop_NTPase"/>
</dbReference>
<name>A0A227KJ75_9BURK</name>
<dbReference type="PANTHER" id="PTHR13748:SF62">
    <property type="entry name" value="COBW DOMAIN-CONTAINING PROTEIN"/>
    <property type="match status" value="1"/>
</dbReference>
<proteinExistence type="inferred from homology"/>
<dbReference type="RefSeq" id="WP_066594279.1">
    <property type="nucleotide sequence ID" value="NZ_CAJTBZ010000008.1"/>
</dbReference>
<protein>
    <submittedName>
        <fullName evidence="8">GTP-binding protein</fullName>
    </submittedName>
</protein>
<gene>
    <name evidence="8" type="ORF">ADH67_08730</name>
</gene>
<dbReference type="SUPFAM" id="SSF90002">
    <property type="entry name" value="Hypothetical protein YjiA, C-terminal domain"/>
    <property type="match status" value="1"/>
</dbReference>
<reference evidence="9" key="1">
    <citation type="submission" date="2017-05" db="EMBL/GenBank/DDBJ databases">
        <title>Improved OligoMM genomes.</title>
        <authorList>
            <person name="Garzetti D."/>
        </authorList>
    </citation>
    <scope>NUCLEOTIDE SEQUENCE [LARGE SCALE GENOMIC DNA]</scope>
    <source>
        <strain evidence="9">YL45</strain>
    </source>
</reference>
<dbReference type="GO" id="GO:0000166">
    <property type="term" value="F:nucleotide binding"/>
    <property type="evidence" value="ECO:0007669"/>
    <property type="project" value="UniProtKB-KW"/>
</dbReference>
<comment type="catalytic activity">
    <reaction evidence="6">
        <text>GTP + H2O = GDP + phosphate + H(+)</text>
        <dbReference type="Rhea" id="RHEA:19669"/>
        <dbReference type="ChEBI" id="CHEBI:15377"/>
        <dbReference type="ChEBI" id="CHEBI:15378"/>
        <dbReference type="ChEBI" id="CHEBI:37565"/>
        <dbReference type="ChEBI" id="CHEBI:43474"/>
        <dbReference type="ChEBI" id="CHEBI:58189"/>
    </reaction>
    <physiologicalReaction direction="left-to-right" evidence="6">
        <dbReference type="Rhea" id="RHEA:19670"/>
    </physiologicalReaction>
</comment>
<keyword evidence="9" id="KW-1185">Reference proteome</keyword>
<dbReference type="PANTHER" id="PTHR13748">
    <property type="entry name" value="COBW-RELATED"/>
    <property type="match status" value="1"/>
</dbReference>
<dbReference type="Pfam" id="PF07683">
    <property type="entry name" value="CobW_C"/>
    <property type="match status" value="1"/>
</dbReference>
<dbReference type="SUPFAM" id="SSF52540">
    <property type="entry name" value="P-loop containing nucleoside triphosphate hydrolases"/>
    <property type="match status" value="1"/>
</dbReference>
<dbReference type="GO" id="GO:0005737">
    <property type="term" value="C:cytoplasm"/>
    <property type="evidence" value="ECO:0007669"/>
    <property type="project" value="TreeGrafter"/>
</dbReference>
<dbReference type="Proteomes" id="UP000214610">
    <property type="component" value="Unassembled WGS sequence"/>
</dbReference>
<evidence type="ECO:0000256" key="3">
    <source>
        <dbReference type="ARBA" id="ARBA00023186"/>
    </source>
</evidence>
<dbReference type="Gene3D" id="3.30.1220.10">
    <property type="entry name" value="CobW-like, C-terminal domain"/>
    <property type="match status" value="1"/>
</dbReference>
<evidence type="ECO:0000259" key="7">
    <source>
        <dbReference type="SMART" id="SM00833"/>
    </source>
</evidence>
<organism evidence="8 9">
    <name type="scientific">Turicimonas muris</name>
    <dbReference type="NCBI Taxonomy" id="1796652"/>
    <lineage>
        <taxon>Bacteria</taxon>
        <taxon>Pseudomonadati</taxon>
        <taxon>Pseudomonadota</taxon>
        <taxon>Betaproteobacteria</taxon>
        <taxon>Burkholderiales</taxon>
        <taxon>Sutterellaceae</taxon>
        <taxon>Turicimonas</taxon>
    </lineage>
</organism>
<evidence type="ECO:0000256" key="1">
    <source>
        <dbReference type="ARBA" id="ARBA00022741"/>
    </source>
</evidence>
<comment type="caution">
    <text evidence="8">The sequence shown here is derived from an EMBL/GenBank/DDBJ whole genome shotgun (WGS) entry which is preliminary data.</text>
</comment>
<dbReference type="SMR" id="A0A227KJ75"/>
<comment type="similarity">
    <text evidence="4">Belongs to the SIMIBI class G3E GTPase family. ZNG1 subfamily.</text>
</comment>
<keyword evidence="2" id="KW-0378">Hydrolase</keyword>
<keyword evidence="3" id="KW-0143">Chaperone</keyword>
<evidence type="ECO:0000256" key="5">
    <source>
        <dbReference type="ARBA" id="ARBA00045658"/>
    </source>
</evidence>